<gene>
    <name evidence="3" type="ORF">DVH24_021472</name>
</gene>
<feature type="region of interest" description="Disordered" evidence="1">
    <location>
        <begin position="137"/>
        <end position="174"/>
    </location>
</feature>
<dbReference type="PANTHER" id="PTHR31236">
    <property type="entry name" value="BURP DOMAIN PROTEIN USPL1-LIKE"/>
    <property type="match status" value="1"/>
</dbReference>
<accession>A0A498JWA8</accession>
<dbReference type="InterPro" id="IPR004873">
    <property type="entry name" value="BURP_dom"/>
</dbReference>
<evidence type="ECO:0000259" key="2">
    <source>
        <dbReference type="PROSITE" id="PS51277"/>
    </source>
</evidence>
<protein>
    <recommendedName>
        <fullName evidence="2">BURP domain-containing protein</fullName>
    </recommendedName>
</protein>
<keyword evidence="4" id="KW-1185">Reference proteome</keyword>
<name>A0A498JWA8_MALDO</name>
<feature type="region of interest" description="Disordered" evidence="1">
    <location>
        <begin position="1"/>
        <end position="35"/>
    </location>
</feature>
<dbReference type="AlphaFoldDB" id="A0A498JWA8"/>
<dbReference type="Proteomes" id="UP000290289">
    <property type="component" value="Chromosome 5"/>
</dbReference>
<dbReference type="EMBL" id="RDQH01000331">
    <property type="protein sequence ID" value="RXH99670.1"/>
    <property type="molecule type" value="Genomic_DNA"/>
</dbReference>
<feature type="domain" description="BURP" evidence="2">
    <location>
        <begin position="183"/>
        <end position="373"/>
    </location>
</feature>
<sequence>MSYEKNESPNYITNHGTKEAHESKEVETPYVMGYGTKKGGKEVETPYVMSYEKNQRPNYITNYGAKEAHESKEVDAPYILGYISARDTKEPKEVEAPYITGYISAQGTKVPKEVEAPYITAYISTHSAKEKVGTKCKHHKHVNPPSFDTKHSQEPTSKGHEHHHMHTHSSSPMDHNEASWQGFFTFDDLHKGMIMPLNFPNQEHSPFLPKDVADSIPFSTPQLPQLLQLLSIPQGSRDANNMAYALEQCEMKPINGETKLCATSLESMTDFVTKIIGAGVRFNILSTTHPITSTSITQNYILKEPKEVLASKMVFCHPLAYPYAVFFCHHFEKDTKFFKVRLRGENGDKVEAMAVCPMDTSDWVPNHNIFGPL</sequence>
<comment type="caution">
    <text evidence="3">The sequence shown here is derived from an EMBL/GenBank/DDBJ whole genome shotgun (WGS) entry which is preliminary data.</text>
</comment>
<dbReference type="Pfam" id="PF03181">
    <property type="entry name" value="BURP"/>
    <property type="match status" value="1"/>
</dbReference>
<feature type="compositionally biased region" description="Basic and acidic residues" evidence="1">
    <location>
        <begin position="16"/>
        <end position="27"/>
    </location>
</feature>
<dbReference type="InterPro" id="IPR044816">
    <property type="entry name" value="BURP"/>
</dbReference>
<feature type="compositionally biased region" description="Basic and acidic residues" evidence="1">
    <location>
        <begin position="148"/>
        <end position="159"/>
    </location>
</feature>
<proteinExistence type="predicted"/>
<dbReference type="PANTHER" id="PTHR31236:SF59">
    <property type="entry name" value="BURP DOMAIN PROTEIN"/>
    <property type="match status" value="1"/>
</dbReference>
<evidence type="ECO:0000313" key="4">
    <source>
        <dbReference type="Proteomes" id="UP000290289"/>
    </source>
</evidence>
<dbReference type="Gramene" id="mRNA:MD05G0055200">
    <property type="protein sequence ID" value="CDS:MD05G0055200.1"/>
    <property type="gene ID" value="MD05G0055200"/>
</dbReference>
<dbReference type="KEGG" id="mdm:103415379"/>
<dbReference type="OrthoDB" id="1909293at2759"/>
<evidence type="ECO:0000256" key="1">
    <source>
        <dbReference type="SAM" id="MobiDB-lite"/>
    </source>
</evidence>
<dbReference type="PROSITE" id="PS51277">
    <property type="entry name" value="BURP"/>
    <property type="match status" value="1"/>
</dbReference>
<dbReference type="SMART" id="SM01045">
    <property type="entry name" value="BURP"/>
    <property type="match status" value="1"/>
</dbReference>
<reference evidence="3 4" key="1">
    <citation type="submission" date="2018-10" db="EMBL/GenBank/DDBJ databases">
        <title>A high-quality apple genome assembly.</title>
        <authorList>
            <person name="Hu J."/>
        </authorList>
    </citation>
    <scope>NUCLEOTIDE SEQUENCE [LARGE SCALE GENOMIC DNA]</scope>
    <source>
        <strain evidence="4">cv. HFTH1</strain>
        <tissue evidence="3">Young leaf</tissue>
    </source>
</reference>
<evidence type="ECO:0000313" key="3">
    <source>
        <dbReference type="EMBL" id="RXH99670.1"/>
    </source>
</evidence>
<organism evidence="3 4">
    <name type="scientific">Malus domestica</name>
    <name type="common">Apple</name>
    <name type="synonym">Pyrus malus</name>
    <dbReference type="NCBI Taxonomy" id="3750"/>
    <lineage>
        <taxon>Eukaryota</taxon>
        <taxon>Viridiplantae</taxon>
        <taxon>Streptophyta</taxon>
        <taxon>Embryophyta</taxon>
        <taxon>Tracheophyta</taxon>
        <taxon>Spermatophyta</taxon>
        <taxon>Magnoliopsida</taxon>
        <taxon>eudicotyledons</taxon>
        <taxon>Gunneridae</taxon>
        <taxon>Pentapetalae</taxon>
        <taxon>rosids</taxon>
        <taxon>fabids</taxon>
        <taxon>Rosales</taxon>
        <taxon>Rosaceae</taxon>
        <taxon>Amygdaloideae</taxon>
        <taxon>Maleae</taxon>
        <taxon>Malus</taxon>
    </lineage>
</organism>